<evidence type="ECO:0000313" key="2">
    <source>
        <dbReference type="Proteomes" id="UP000760494"/>
    </source>
</evidence>
<reference evidence="1" key="1">
    <citation type="submission" date="2019-05" db="EMBL/GenBank/DDBJ databases">
        <authorList>
            <person name="Piombo E."/>
        </authorList>
    </citation>
    <scope>NUCLEOTIDE SEQUENCE</scope>
    <source>
        <strain evidence="1">C2S</strain>
    </source>
</reference>
<sequence length="367" mass="42639">MASHSAPTMEVQKLLEMLRLDGSKKRIADPGQPSDIGLKTLPTELVRPLYTQSTAQALPLHPAGYTESLFHEPRKSRDFTPREARRACVKYGDPKLEEKSFCHYLQDIHFDIMAALSRSSRFRHKATAESDFTAQTTYYPDDPENPRVRVEQTIYYSGEDHILIKSQRTLFTGESTGSDLLGILNRARTLSRIIHDAPELWAVCPHASWTELYPFLFRPDDEFKWRRGQWSFRKRSIQDFLPGRALQQCLWTHKDDCWTNCEARSRLDSCLNGRIWSCGGCSTDYAINIIRSERSYNNYIVMTSWKDFGKCMDREDPVWKEHMQHTIHVGHRRSSYGNIAEHIEEVIRGPNEEAFYLPDPYGDERDL</sequence>
<organism evidence="1 2">
    <name type="scientific">Fusarium fujikuroi</name>
    <name type="common">Bakanae and foot rot disease fungus</name>
    <name type="synonym">Gibberella fujikuroi</name>
    <dbReference type="NCBI Taxonomy" id="5127"/>
    <lineage>
        <taxon>Eukaryota</taxon>
        <taxon>Fungi</taxon>
        <taxon>Dikarya</taxon>
        <taxon>Ascomycota</taxon>
        <taxon>Pezizomycotina</taxon>
        <taxon>Sordariomycetes</taxon>
        <taxon>Hypocreomycetidae</taxon>
        <taxon>Hypocreales</taxon>
        <taxon>Nectriaceae</taxon>
        <taxon>Fusarium</taxon>
        <taxon>Fusarium fujikuroi species complex</taxon>
    </lineage>
</organism>
<dbReference type="AlphaFoldDB" id="A0A9Q9UFR8"/>
<protein>
    <submittedName>
        <fullName evidence="1">Uncharacterized protein</fullName>
    </submittedName>
</protein>
<name>A0A9Q9UFR8_FUSFU</name>
<gene>
    <name evidence="1" type="ORF">C2S_11455</name>
</gene>
<proteinExistence type="predicted"/>
<evidence type="ECO:0000313" key="1">
    <source>
        <dbReference type="EMBL" id="VTT79738.1"/>
    </source>
</evidence>
<accession>A0A9Q9UFR8</accession>
<dbReference type="Proteomes" id="UP000760494">
    <property type="component" value="Unassembled WGS sequence"/>
</dbReference>
<comment type="caution">
    <text evidence="1">The sequence shown here is derived from an EMBL/GenBank/DDBJ whole genome shotgun (WGS) entry which is preliminary data.</text>
</comment>
<dbReference type="EMBL" id="CABFJX010000398">
    <property type="protein sequence ID" value="VTT79738.1"/>
    <property type="molecule type" value="Genomic_DNA"/>
</dbReference>